<dbReference type="EMBL" id="OZ034819">
    <property type="protein sequence ID" value="CAL1397921.1"/>
    <property type="molecule type" value="Genomic_DNA"/>
</dbReference>
<reference evidence="2 3" key="1">
    <citation type="submission" date="2024-04" db="EMBL/GenBank/DDBJ databases">
        <authorList>
            <person name="Fracassetti M."/>
        </authorList>
    </citation>
    <scope>NUCLEOTIDE SEQUENCE [LARGE SCALE GENOMIC DNA]</scope>
</reference>
<keyword evidence="1" id="KW-0812">Transmembrane</keyword>
<feature type="transmembrane region" description="Helical" evidence="1">
    <location>
        <begin position="12"/>
        <end position="38"/>
    </location>
</feature>
<dbReference type="Proteomes" id="UP001497516">
    <property type="component" value="Chromosome 6"/>
</dbReference>
<accession>A0AAV2FHZ6</accession>
<sequence length="214" mass="22781">MSSGSSCLSWKDVVIGLLLVSAGMICLTGLTGLIGYGISPMVTPPNVKLTSAVVSASNATSLLIDADWLLTFGLDTPGRDYGALEASLLYDLGGGRMMEVAAGRLPPFHVGWEWWPFSIRLRPAAGDGRRSAAVQVLGDMIENTGSVEFQVRLNGLSWEEDFIFKWKISAVVDCHSVRIEFLNPRQGAVAGGGYITGVLATPTKCHTHGGKIIS</sequence>
<keyword evidence="1" id="KW-1133">Transmembrane helix</keyword>
<dbReference type="AlphaFoldDB" id="A0AAV2FHZ6"/>
<evidence type="ECO:0000313" key="3">
    <source>
        <dbReference type="Proteomes" id="UP001497516"/>
    </source>
</evidence>
<evidence type="ECO:0000256" key="1">
    <source>
        <dbReference type="SAM" id="Phobius"/>
    </source>
</evidence>
<name>A0AAV2FHZ6_9ROSI</name>
<evidence type="ECO:0008006" key="4">
    <source>
        <dbReference type="Google" id="ProtNLM"/>
    </source>
</evidence>
<proteinExistence type="predicted"/>
<keyword evidence="1" id="KW-0472">Membrane</keyword>
<gene>
    <name evidence="2" type="ORF">LTRI10_LOCUS38186</name>
</gene>
<evidence type="ECO:0000313" key="2">
    <source>
        <dbReference type="EMBL" id="CAL1397921.1"/>
    </source>
</evidence>
<protein>
    <recommendedName>
        <fullName evidence="4">Late embryogenesis abundant protein LEA-2 subgroup domain-containing protein</fullName>
    </recommendedName>
</protein>
<organism evidence="2 3">
    <name type="scientific">Linum trigynum</name>
    <dbReference type="NCBI Taxonomy" id="586398"/>
    <lineage>
        <taxon>Eukaryota</taxon>
        <taxon>Viridiplantae</taxon>
        <taxon>Streptophyta</taxon>
        <taxon>Embryophyta</taxon>
        <taxon>Tracheophyta</taxon>
        <taxon>Spermatophyta</taxon>
        <taxon>Magnoliopsida</taxon>
        <taxon>eudicotyledons</taxon>
        <taxon>Gunneridae</taxon>
        <taxon>Pentapetalae</taxon>
        <taxon>rosids</taxon>
        <taxon>fabids</taxon>
        <taxon>Malpighiales</taxon>
        <taxon>Linaceae</taxon>
        <taxon>Linum</taxon>
    </lineage>
</organism>
<keyword evidence="3" id="KW-1185">Reference proteome</keyword>